<organism evidence="1 2">
    <name type="scientific">Leptospira broomii serovar Hurstbridge str. 5399</name>
    <dbReference type="NCBI Taxonomy" id="1049789"/>
    <lineage>
        <taxon>Bacteria</taxon>
        <taxon>Pseudomonadati</taxon>
        <taxon>Spirochaetota</taxon>
        <taxon>Spirochaetia</taxon>
        <taxon>Leptospirales</taxon>
        <taxon>Leptospiraceae</taxon>
        <taxon>Leptospira</taxon>
    </lineage>
</organism>
<name>T0GB71_9LEPT</name>
<sequence>MAGSVGRVIDKVSEDIEIFLVYFKGLLPSLNRYRAFRKISLPKESEDQYLLILSINED</sequence>
<gene>
    <name evidence="1" type="ORF">LEP1GSC050_4120</name>
</gene>
<reference evidence="1" key="1">
    <citation type="submission" date="2013-05" db="EMBL/GenBank/DDBJ databases">
        <authorList>
            <person name="Harkins D.M."/>
            <person name="Durkin A.S."/>
            <person name="Brinkac L.M."/>
            <person name="Haft D.H."/>
            <person name="Selengut J.D."/>
            <person name="Sanka R."/>
            <person name="DePew J."/>
            <person name="Purushe J."/>
            <person name="Hartskeerl R.A."/>
            <person name="Ahmed A."/>
            <person name="van der Linden H."/>
            <person name="Goris M.G.A."/>
            <person name="Vinetz J.M."/>
            <person name="Sutton G.G."/>
            <person name="Nierman W.C."/>
            <person name="Fouts D.E."/>
        </authorList>
    </citation>
    <scope>NUCLEOTIDE SEQUENCE [LARGE SCALE GENOMIC DNA]</scope>
    <source>
        <strain evidence="1">5399</strain>
    </source>
</reference>
<accession>T0GB71</accession>
<evidence type="ECO:0000313" key="2">
    <source>
        <dbReference type="Proteomes" id="UP000015454"/>
    </source>
</evidence>
<dbReference type="EMBL" id="AHMO02000008">
    <property type="protein sequence ID" value="EQA44059.1"/>
    <property type="molecule type" value="Genomic_DNA"/>
</dbReference>
<dbReference type="AlphaFoldDB" id="T0GB71"/>
<protein>
    <submittedName>
        <fullName evidence="1">Uncharacterized protein</fullName>
    </submittedName>
</protein>
<proteinExistence type="predicted"/>
<evidence type="ECO:0000313" key="1">
    <source>
        <dbReference type="EMBL" id="EQA44059.1"/>
    </source>
</evidence>
<dbReference type="Proteomes" id="UP000015454">
    <property type="component" value="Unassembled WGS sequence"/>
</dbReference>
<comment type="caution">
    <text evidence="1">The sequence shown here is derived from an EMBL/GenBank/DDBJ whole genome shotgun (WGS) entry which is preliminary data.</text>
</comment>
<keyword evidence="2" id="KW-1185">Reference proteome</keyword>